<reference evidence="2 3" key="2">
    <citation type="journal article" date="2010" name="Stand. Genomic Sci.">
        <title>Complete genome sequence of Alicyclobacillus acidocaldarius type strain (104-IA).</title>
        <authorList>
            <person name="Mavromatis K."/>
            <person name="Sikorski J."/>
            <person name="Lapidus A."/>
            <person name="Glavina Del Rio T."/>
            <person name="Copeland A."/>
            <person name="Tice H."/>
            <person name="Cheng J.F."/>
            <person name="Lucas S."/>
            <person name="Chen F."/>
            <person name="Nolan M."/>
            <person name="Bruce D."/>
            <person name="Goodwin L."/>
            <person name="Pitluck S."/>
            <person name="Ivanova N."/>
            <person name="Ovchinnikova G."/>
            <person name="Pati A."/>
            <person name="Chen A."/>
            <person name="Palaniappan K."/>
            <person name="Land M."/>
            <person name="Hauser L."/>
            <person name="Chang Y.J."/>
            <person name="Jeffries C.D."/>
            <person name="Chain P."/>
            <person name="Meincke L."/>
            <person name="Sims D."/>
            <person name="Chertkov O."/>
            <person name="Han C."/>
            <person name="Brettin T."/>
            <person name="Detter J.C."/>
            <person name="Wahrenburg C."/>
            <person name="Rohde M."/>
            <person name="Pukall R."/>
            <person name="Goker M."/>
            <person name="Bristow J."/>
            <person name="Eisen J.A."/>
            <person name="Markowitz V."/>
            <person name="Hugenholtz P."/>
            <person name="Klenk H.P."/>
            <person name="Kyrpides N.C."/>
        </authorList>
    </citation>
    <scope>NUCLEOTIDE SEQUENCE [LARGE SCALE GENOMIC DNA]</scope>
    <source>
        <strain evidence="3">ATCC 27009 / DSM 446 / BCRC 14685 / JCM 5260 / KCTC 1825 / NBRC 15652 / NCIMB 11725 / NRRL B-14509 / 104-IA</strain>
    </source>
</reference>
<dbReference type="KEGG" id="aac:Aaci_1165"/>
<proteinExistence type="predicted"/>
<dbReference type="RefSeq" id="WP_012810538.1">
    <property type="nucleotide sequence ID" value="NC_013205.1"/>
</dbReference>
<dbReference type="InterPro" id="IPR003497">
    <property type="entry name" value="BRO_N_domain"/>
</dbReference>
<dbReference type="PANTHER" id="PTHR36180:SF2">
    <property type="entry name" value="BRO FAMILY PROTEIN"/>
    <property type="match status" value="1"/>
</dbReference>
<gene>
    <name evidence="2" type="ordered locus">Aaci_1165</name>
</gene>
<dbReference type="Pfam" id="PF02498">
    <property type="entry name" value="Bro-N"/>
    <property type="match status" value="1"/>
</dbReference>
<dbReference type="HOGENOM" id="CLU_1821310_0_0_9"/>
<dbReference type="SMART" id="SM01040">
    <property type="entry name" value="Bro-N"/>
    <property type="match status" value="1"/>
</dbReference>
<evidence type="ECO:0000313" key="3">
    <source>
        <dbReference type="Proteomes" id="UP000001917"/>
    </source>
</evidence>
<name>C8WVS4_ALIAD</name>
<evidence type="ECO:0000259" key="1">
    <source>
        <dbReference type="PROSITE" id="PS51750"/>
    </source>
</evidence>
<dbReference type="AlphaFoldDB" id="C8WVS4"/>
<reference evidence="3" key="1">
    <citation type="submission" date="2009-09" db="EMBL/GenBank/DDBJ databases">
        <title>The complete chromosome of Alicyclobacillus acidocaldarius subsp. acidocaldarius DSM 446.</title>
        <authorList>
            <consortium name="US DOE Joint Genome Institute (JGI-PGF)"/>
            <person name="Lucas S."/>
            <person name="Copeland A."/>
            <person name="Lapidus A."/>
            <person name="Glavina del Rio T."/>
            <person name="Dalin E."/>
            <person name="Tice H."/>
            <person name="Bruce D."/>
            <person name="Goodwin L."/>
            <person name="Pitluck S."/>
            <person name="Kyrpides N."/>
            <person name="Mavromatis K."/>
            <person name="Ivanova N."/>
            <person name="Ovchinnikova G."/>
            <person name="Chertkov O."/>
            <person name="Sims D."/>
            <person name="Brettin T."/>
            <person name="Detter J.C."/>
            <person name="Han C."/>
            <person name="Larimer F."/>
            <person name="Land M."/>
            <person name="Hauser L."/>
            <person name="Markowitz V."/>
            <person name="Cheng J.-F."/>
            <person name="Hugenholtz P."/>
            <person name="Woyke T."/>
            <person name="Wu D."/>
            <person name="Pukall R."/>
            <person name="Klenk H.-P."/>
            <person name="Eisen J.A."/>
        </authorList>
    </citation>
    <scope>NUCLEOTIDE SEQUENCE [LARGE SCALE GENOMIC DNA]</scope>
    <source>
        <strain evidence="3">ATCC 27009 / DSM 446 / BCRC 14685 / JCM 5260 / KCTC 1825 / NBRC 15652 / NCIMB 11725 / NRRL B-14509 / 104-IA</strain>
    </source>
</reference>
<organism evidence="2 3">
    <name type="scientific">Alicyclobacillus acidocaldarius subsp. acidocaldarius (strain ATCC 27009 / DSM 446 / BCRC 14685 / JCM 5260 / KCTC 1825 / NBRC 15652 / NCIMB 11725 / NRRL B-14509 / 104-IA)</name>
    <name type="common">Bacillus acidocaldarius</name>
    <dbReference type="NCBI Taxonomy" id="521098"/>
    <lineage>
        <taxon>Bacteria</taxon>
        <taxon>Bacillati</taxon>
        <taxon>Bacillota</taxon>
        <taxon>Bacilli</taxon>
        <taxon>Bacillales</taxon>
        <taxon>Alicyclobacillaceae</taxon>
        <taxon>Alicyclobacillus</taxon>
    </lineage>
</organism>
<dbReference type="EMBL" id="CP001727">
    <property type="protein sequence ID" value="ACV58196.1"/>
    <property type="molecule type" value="Genomic_DNA"/>
</dbReference>
<protein>
    <submittedName>
        <fullName evidence="2">Prophage antirepressor</fullName>
    </submittedName>
</protein>
<dbReference type="PANTHER" id="PTHR36180">
    <property type="entry name" value="DNA-BINDING PROTEIN-RELATED-RELATED"/>
    <property type="match status" value="1"/>
</dbReference>
<dbReference type="PROSITE" id="PS51750">
    <property type="entry name" value="BRO_N"/>
    <property type="match status" value="1"/>
</dbReference>
<keyword evidence="3" id="KW-1185">Reference proteome</keyword>
<sequence>MQQTWAVFANGAQVRVFWVDGEPWFDAVGVCEAMGLRNIEKAIRRLDDDEKGLVTVDNAGGREEILVVRESGMLRLALAGREPHARAFQRWVVREVLPLAIRGQRPNALEEQLRLEKVSLLVEILAAYQDRLSDGGIEHLAKTIANLLT</sequence>
<dbReference type="eggNOG" id="COG3617">
    <property type="taxonomic scope" value="Bacteria"/>
</dbReference>
<dbReference type="STRING" id="521098.Aaci_1165"/>
<dbReference type="Proteomes" id="UP000001917">
    <property type="component" value="Chromosome"/>
</dbReference>
<accession>C8WVS4</accession>
<evidence type="ECO:0000313" key="2">
    <source>
        <dbReference type="EMBL" id="ACV58196.1"/>
    </source>
</evidence>
<feature type="domain" description="Bro-N" evidence="1">
    <location>
        <begin position="1"/>
        <end position="104"/>
    </location>
</feature>